<dbReference type="EMBL" id="BQNB010008825">
    <property type="protein sequence ID" value="GJS54810.1"/>
    <property type="molecule type" value="Genomic_DNA"/>
</dbReference>
<gene>
    <name evidence="2" type="ORF">Tco_0628172</name>
</gene>
<reference evidence="2" key="2">
    <citation type="submission" date="2022-01" db="EMBL/GenBank/DDBJ databases">
        <authorList>
            <person name="Yamashiro T."/>
            <person name="Shiraishi A."/>
            <person name="Satake H."/>
            <person name="Nakayama K."/>
        </authorList>
    </citation>
    <scope>NUCLEOTIDE SEQUENCE</scope>
</reference>
<proteinExistence type="predicted"/>
<protein>
    <submittedName>
        <fullName evidence="2">Uncharacterized protein</fullName>
    </submittedName>
</protein>
<keyword evidence="3" id="KW-1185">Reference proteome</keyword>
<comment type="caution">
    <text evidence="2">The sequence shown here is derived from an EMBL/GenBank/DDBJ whole genome shotgun (WGS) entry which is preliminary data.</text>
</comment>
<name>A0ABQ4WPH1_9ASTR</name>
<feature type="region of interest" description="Disordered" evidence="1">
    <location>
        <begin position="141"/>
        <end position="192"/>
    </location>
</feature>
<evidence type="ECO:0000313" key="2">
    <source>
        <dbReference type="EMBL" id="GJS54810.1"/>
    </source>
</evidence>
<feature type="compositionally biased region" description="Basic and acidic residues" evidence="1">
    <location>
        <begin position="159"/>
        <end position="169"/>
    </location>
</feature>
<sequence>MSSPNHSTSKIKDAFSSINILNYTSVSSDYFPASSGSISFNTLENSNIITSVISPFYNNPCLKDVQAFYAKESSIPSPDPITPTRLFDSISDHNHHHTIEPSPIFLYLKNYYHLRRKTIPHLSSTTKLSKIISKSNLERISKSKRAKTSKNQQEMQRQVQERDMRKDIKAGSADNKRRKSMKTQLKSKDQRC</sequence>
<evidence type="ECO:0000256" key="1">
    <source>
        <dbReference type="SAM" id="MobiDB-lite"/>
    </source>
</evidence>
<evidence type="ECO:0000313" key="3">
    <source>
        <dbReference type="Proteomes" id="UP001151760"/>
    </source>
</evidence>
<dbReference type="Proteomes" id="UP001151760">
    <property type="component" value="Unassembled WGS sequence"/>
</dbReference>
<reference evidence="2" key="1">
    <citation type="journal article" date="2022" name="Int. J. Mol. Sci.">
        <title>Draft Genome of Tanacetum Coccineum: Genomic Comparison of Closely Related Tanacetum-Family Plants.</title>
        <authorList>
            <person name="Yamashiro T."/>
            <person name="Shiraishi A."/>
            <person name="Nakayama K."/>
            <person name="Satake H."/>
        </authorList>
    </citation>
    <scope>NUCLEOTIDE SEQUENCE</scope>
</reference>
<feature type="compositionally biased region" description="Polar residues" evidence="1">
    <location>
        <begin position="149"/>
        <end position="158"/>
    </location>
</feature>
<accession>A0ABQ4WPH1</accession>
<organism evidence="2 3">
    <name type="scientific">Tanacetum coccineum</name>
    <dbReference type="NCBI Taxonomy" id="301880"/>
    <lineage>
        <taxon>Eukaryota</taxon>
        <taxon>Viridiplantae</taxon>
        <taxon>Streptophyta</taxon>
        <taxon>Embryophyta</taxon>
        <taxon>Tracheophyta</taxon>
        <taxon>Spermatophyta</taxon>
        <taxon>Magnoliopsida</taxon>
        <taxon>eudicotyledons</taxon>
        <taxon>Gunneridae</taxon>
        <taxon>Pentapetalae</taxon>
        <taxon>asterids</taxon>
        <taxon>campanulids</taxon>
        <taxon>Asterales</taxon>
        <taxon>Asteraceae</taxon>
        <taxon>Asteroideae</taxon>
        <taxon>Anthemideae</taxon>
        <taxon>Anthemidinae</taxon>
        <taxon>Tanacetum</taxon>
    </lineage>
</organism>